<evidence type="ECO:0000313" key="2">
    <source>
        <dbReference type="Proteomes" id="UP000789525"/>
    </source>
</evidence>
<dbReference type="Proteomes" id="UP000789525">
    <property type="component" value="Unassembled WGS sequence"/>
</dbReference>
<keyword evidence="2" id="KW-1185">Reference proteome</keyword>
<comment type="caution">
    <text evidence="1">The sequence shown here is derived from an EMBL/GenBank/DDBJ whole genome shotgun (WGS) entry which is preliminary data.</text>
</comment>
<accession>A0ACA9NRL1</accession>
<gene>
    <name evidence="1" type="ORF">ACOLOM_LOCUS8703</name>
</gene>
<protein>
    <submittedName>
        <fullName evidence="1">3204_t:CDS:1</fullName>
    </submittedName>
</protein>
<sequence length="55" mass="6367">VLSIIDFLNEYEVEPYDAKIDKYTRILKAIANDQQGERTKKAQSLLDSFMLTSKD</sequence>
<organism evidence="1 2">
    <name type="scientific">Acaulospora colombiana</name>
    <dbReference type="NCBI Taxonomy" id="27376"/>
    <lineage>
        <taxon>Eukaryota</taxon>
        <taxon>Fungi</taxon>
        <taxon>Fungi incertae sedis</taxon>
        <taxon>Mucoromycota</taxon>
        <taxon>Glomeromycotina</taxon>
        <taxon>Glomeromycetes</taxon>
        <taxon>Diversisporales</taxon>
        <taxon>Acaulosporaceae</taxon>
        <taxon>Acaulospora</taxon>
    </lineage>
</organism>
<proteinExistence type="predicted"/>
<reference evidence="1" key="1">
    <citation type="submission" date="2021-06" db="EMBL/GenBank/DDBJ databases">
        <authorList>
            <person name="Kallberg Y."/>
            <person name="Tangrot J."/>
            <person name="Rosling A."/>
        </authorList>
    </citation>
    <scope>NUCLEOTIDE SEQUENCE</scope>
    <source>
        <strain evidence="1">CL356</strain>
    </source>
</reference>
<feature type="non-terminal residue" evidence="1">
    <location>
        <position position="55"/>
    </location>
</feature>
<dbReference type="EMBL" id="CAJVPT010023244">
    <property type="protein sequence ID" value="CAG8664369.1"/>
    <property type="molecule type" value="Genomic_DNA"/>
</dbReference>
<name>A0ACA9NRL1_9GLOM</name>
<evidence type="ECO:0000313" key="1">
    <source>
        <dbReference type="EMBL" id="CAG8664369.1"/>
    </source>
</evidence>
<feature type="non-terminal residue" evidence="1">
    <location>
        <position position="1"/>
    </location>
</feature>